<sequence length="1294" mass="148208">MPPSRVNRPSALDLSFGISPSEPPPTPASGSSTNTRSTQSNSANDRRTLKRKGTEPQQALKSLQSVTKKAKLPDTGFYCSPANTSVTEESLDLILEGEDPDEEDEREGSEKPVRYLSNFAVFDTRHRNEFVLLSIFGEDDHIDREIEAAGYANARFRNQVEEDEGQEDYGSETNPGLYLRLKNVIGFYMDYTSPNGPPYLETKAAWYILQTPSEQYRPFLRYFLIPRRLVQISISWALKHRVSTYKDFMDYLDVRADPFGSPFEEEDVSSGASKQVLREVIQEMYDDDRNQADEIRTTTLIRHWIPVFEVSTRRRKRKTGKPPQLSRNPDTAVLLADNQTSTHATPRIFNLAHEFFTEKIRCIGPVIRKAAGEEDLENRQERAATDRLRKLIKKASQSSKFTLDYRREHATRGRKYLRAVQIDGTEYRVGDTVIVPIGVDEEAPKSKKAVSPPVLPPSDDGEIDGKHISDYFWFAKIIYINWDMQKVHVQWFNHSSKTILQEIHDPHELFLQHLCHDIPMKSVIAPVGVHRVDCTPDPTNPIPFGEFYYNRHEIEAGTARMMYDPSFAVFSNLETPPLANDNIIPKHCHICDFENGEEERKAANVIREGDKRIGMSYNGVILHPYDFVLYKNPEKGPACIGQIREIQSGSRDIQLVVRRLGRVAQLAENVLPEEECKDERHLFLTKSTDIVDHTSIIRSIYVCSAINLGEAAREEWLAFAPEHYFLRYAFPSMDVTDWGKRRRVSPEKLDICMRCMTERVEYIQSMKEFITQKSQQPLRAMDIFGGAAAMGAGMEMGSRCIKVTHAIELSPSTARTYSKNSPHTKVFNQCVNIVLRYIVRRRDKHTHDKDGNLIEKEVPLQLYDRDGKTQVPEPPRKGQIDVIIAGLPCQTHSGLNMYKKANDRKSSLVVPLLSFVDFYRPTYVFIENVPGFLYFNLLAKQKDQHTLEGGIKQGGVKLLIRALVDMGYQVRFAHLQAGHYGTPQHRIRFLLIAAKMGSPLPDLPQPTHDFDMKGTLPVHFDYEKDDGNDEPQLENDKSKNKRKKVSRRMNPINTARGVALHPAVSVRDAIGDLHMFDWKHPNPKELTPEMRQYLVLRQTQGKIPAVTCKRSDSRCVLGVHGYRYAKPKTRFQINVRVRPAVDLQHFTRVFGVRKMMRVIETPPEANADGRELRPSLGEYQLVNPSSWVARSGYRRSLYKRLDENSYFQTTITNIDPTAKQSKVLHPTCLRILTVRELARSQGIPDYFVFEALEDNIVTMVWSVYEAMFTSDDRVSSLAPYDRERGPIPCFNRHR</sequence>
<evidence type="ECO:0000256" key="8">
    <source>
        <dbReference type="PROSITE-ProRule" id="PRU01016"/>
    </source>
</evidence>
<evidence type="ECO:0000259" key="10">
    <source>
        <dbReference type="Pfam" id="PF12047"/>
    </source>
</evidence>
<proteinExistence type="inferred from homology"/>
<dbReference type="Pfam" id="PF12047">
    <property type="entry name" value="DNMT1-RFD"/>
    <property type="match status" value="1"/>
</dbReference>
<feature type="compositionally biased region" description="Acidic residues" evidence="9">
    <location>
        <begin position="1023"/>
        <end position="1033"/>
    </location>
</feature>
<name>A0AAW0CC89_9AGAR</name>
<dbReference type="GO" id="GO:0006346">
    <property type="term" value="P:DNA methylation-dependent constitutive heterochromatin formation"/>
    <property type="evidence" value="ECO:0007669"/>
    <property type="project" value="InterPro"/>
</dbReference>
<dbReference type="EC" id="2.1.1.37" evidence="2"/>
<dbReference type="PANTHER" id="PTHR10629">
    <property type="entry name" value="CYTOSINE-SPECIFIC METHYLTRANSFERASE"/>
    <property type="match status" value="1"/>
</dbReference>
<reference evidence="11 12" key="1">
    <citation type="submission" date="2024-01" db="EMBL/GenBank/DDBJ databases">
        <title>A draft genome for a cacao thread blight-causing isolate of Paramarasmius palmivorus.</title>
        <authorList>
            <person name="Baruah I.K."/>
            <person name="Bukari Y."/>
            <person name="Amoako-Attah I."/>
            <person name="Meinhardt L.W."/>
            <person name="Bailey B.A."/>
            <person name="Cohen S.P."/>
        </authorList>
    </citation>
    <scope>NUCLEOTIDE SEQUENCE [LARGE SCALE GENOMIC DNA]</scope>
    <source>
        <strain evidence="11 12">GH-12</strain>
    </source>
</reference>
<dbReference type="Gene3D" id="2.30.30.490">
    <property type="match status" value="2"/>
</dbReference>
<feature type="compositionally biased region" description="Low complexity" evidence="9">
    <location>
        <begin position="29"/>
        <end position="43"/>
    </location>
</feature>
<dbReference type="PROSITE" id="PS51679">
    <property type="entry name" value="SAM_MT_C5"/>
    <property type="match status" value="1"/>
</dbReference>
<feature type="active site" evidence="7 8">
    <location>
        <position position="889"/>
    </location>
</feature>
<evidence type="ECO:0000256" key="6">
    <source>
        <dbReference type="ARBA" id="ARBA00023242"/>
    </source>
</evidence>
<dbReference type="GO" id="GO:0005634">
    <property type="term" value="C:nucleus"/>
    <property type="evidence" value="ECO:0007669"/>
    <property type="project" value="UniProtKB-SubCell"/>
</dbReference>
<accession>A0AAW0CC89</accession>
<dbReference type="InterPro" id="IPR043151">
    <property type="entry name" value="BAH_sf"/>
</dbReference>
<dbReference type="Pfam" id="PF00145">
    <property type="entry name" value="DNA_methylase"/>
    <property type="match status" value="1"/>
</dbReference>
<keyword evidence="4 8" id="KW-0808">Transferase</keyword>
<dbReference type="InterPro" id="IPR001525">
    <property type="entry name" value="C5_MeTfrase"/>
</dbReference>
<comment type="similarity">
    <text evidence="8">Belongs to the class I-like SAM-binding methyltransferase superfamily. C5-methyltransferase family.</text>
</comment>
<protein>
    <recommendedName>
        <fullName evidence="2">DNA (cytosine-5-)-methyltransferase</fullName>
        <ecNumber evidence="2">2.1.1.37</ecNumber>
    </recommendedName>
</protein>
<keyword evidence="6" id="KW-0539">Nucleus</keyword>
<dbReference type="EMBL" id="JAYKXP010000051">
    <property type="protein sequence ID" value="KAK7036497.1"/>
    <property type="molecule type" value="Genomic_DNA"/>
</dbReference>
<evidence type="ECO:0000313" key="12">
    <source>
        <dbReference type="Proteomes" id="UP001383192"/>
    </source>
</evidence>
<dbReference type="GO" id="GO:0003677">
    <property type="term" value="F:DNA binding"/>
    <property type="evidence" value="ECO:0007669"/>
    <property type="project" value="TreeGrafter"/>
</dbReference>
<evidence type="ECO:0000256" key="3">
    <source>
        <dbReference type="ARBA" id="ARBA00022603"/>
    </source>
</evidence>
<gene>
    <name evidence="11" type="ORF">VNI00_011694</name>
</gene>
<comment type="caution">
    <text evidence="11">The sequence shown here is derived from an EMBL/GenBank/DDBJ whole genome shotgun (WGS) entry which is preliminary data.</text>
</comment>
<dbReference type="GO" id="GO:0044027">
    <property type="term" value="P:negative regulation of gene expression via chromosomal CpG island methylation"/>
    <property type="evidence" value="ECO:0007669"/>
    <property type="project" value="TreeGrafter"/>
</dbReference>
<evidence type="ECO:0000256" key="5">
    <source>
        <dbReference type="ARBA" id="ARBA00022691"/>
    </source>
</evidence>
<evidence type="ECO:0000256" key="4">
    <source>
        <dbReference type="ARBA" id="ARBA00022679"/>
    </source>
</evidence>
<dbReference type="PRINTS" id="PR00105">
    <property type="entry name" value="C5METTRFRASE"/>
</dbReference>
<keyword evidence="5 8" id="KW-0949">S-adenosyl-L-methionine</keyword>
<feature type="domain" description="RFTS" evidence="10">
    <location>
        <begin position="110"/>
        <end position="248"/>
    </location>
</feature>
<organism evidence="11 12">
    <name type="scientific">Paramarasmius palmivorus</name>
    <dbReference type="NCBI Taxonomy" id="297713"/>
    <lineage>
        <taxon>Eukaryota</taxon>
        <taxon>Fungi</taxon>
        <taxon>Dikarya</taxon>
        <taxon>Basidiomycota</taxon>
        <taxon>Agaricomycotina</taxon>
        <taxon>Agaricomycetes</taxon>
        <taxon>Agaricomycetidae</taxon>
        <taxon>Agaricales</taxon>
        <taxon>Marasmiineae</taxon>
        <taxon>Marasmiaceae</taxon>
        <taxon>Paramarasmius</taxon>
    </lineage>
</organism>
<comment type="subcellular location">
    <subcellularLocation>
        <location evidence="1">Nucleus</location>
    </subcellularLocation>
</comment>
<dbReference type="GO" id="GO:0032259">
    <property type="term" value="P:methylation"/>
    <property type="evidence" value="ECO:0007669"/>
    <property type="project" value="UniProtKB-KW"/>
</dbReference>
<evidence type="ECO:0000256" key="9">
    <source>
        <dbReference type="SAM" id="MobiDB-lite"/>
    </source>
</evidence>
<dbReference type="Gene3D" id="3.40.50.150">
    <property type="entry name" value="Vaccinia Virus protein VP39"/>
    <property type="match status" value="1"/>
</dbReference>
<evidence type="ECO:0000256" key="1">
    <source>
        <dbReference type="ARBA" id="ARBA00004123"/>
    </source>
</evidence>
<dbReference type="Proteomes" id="UP001383192">
    <property type="component" value="Unassembled WGS sequence"/>
</dbReference>
<dbReference type="PANTHER" id="PTHR10629:SF52">
    <property type="entry name" value="DNA (CYTOSINE-5)-METHYLTRANSFERASE 1"/>
    <property type="match status" value="1"/>
</dbReference>
<feature type="region of interest" description="Disordered" evidence="9">
    <location>
        <begin position="1021"/>
        <end position="1048"/>
    </location>
</feature>
<evidence type="ECO:0000256" key="2">
    <source>
        <dbReference type="ARBA" id="ARBA00011975"/>
    </source>
</evidence>
<keyword evidence="12" id="KW-1185">Reference proteome</keyword>
<keyword evidence="3 8" id="KW-0489">Methyltransferase</keyword>
<evidence type="ECO:0000313" key="11">
    <source>
        <dbReference type="EMBL" id="KAK7036497.1"/>
    </source>
</evidence>
<dbReference type="PIRSF" id="PIRSF037404">
    <property type="entry name" value="DNMT1"/>
    <property type="match status" value="1"/>
</dbReference>
<feature type="region of interest" description="Disordered" evidence="9">
    <location>
        <begin position="1"/>
        <end position="67"/>
    </location>
</feature>
<dbReference type="Gene3D" id="3.90.120.10">
    <property type="entry name" value="DNA Methylase, subunit A, domain 2"/>
    <property type="match status" value="1"/>
</dbReference>
<dbReference type="InterPro" id="IPR022702">
    <property type="entry name" value="Cytosine_MeTrfase1_RFD"/>
</dbReference>
<evidence type="ECO:0000256" key="7">
    <source>
        <dbReference type="PIRSR" id="PIRSR037404-1"/>
    </source>
</evidence>
<feature type="compositionally biased region" description="Polar residues" evidence="9">
    <location>
        <begin position="55"/>
        <end position="67"/>
    </location>
</feature>
<dbReference type="InterPro" id="IPR029063">
    <property type="entry name" value="SAM-dependent_MTases_sf"/>
</dbReference>
<dbReference type="GO" id="GO:0003886">
    <property type="term" value="F:DNA (cytosine-5-)-methyltransferase activity"/>
    <property type="evidence" value="ECO:0007669"/>
    <property type="project" value="UniProtKB-EC"/>
</dbReference>
<dbReference type="SUPFAM" id="SSF53335">
    <property type="entry name" value="S-adenosyl-L-methionine-dependent methyltransferases"/>
    <property type="match status" value="1"/>
</dbReference>
<dbReference type="InterPro" id="IPR050390">
    <property type="entry name" value="C5-Methyltransferase"/>
</dbReference>